<feature type="region of interest" description="Disordered" evidence="1">
    <location>
        <begin position="1"/>
        <end position="76"/>
    </location>
</feature>
<dbReference type="AlphaFoldDB" id="A0A9Q3PC40"/>
<feature type="compositionally biased region" description="Polar residues" evidence="1">
    <location>
        <begin position="47"/>
        <end position="69"/>
    </location>
</feature>
<sequence>MCSGRSGSISQASSSSLSGSPPHSEDEDSDTDISRISETPINIHPPYQSQISSHPPQKPLTPQFTHPQNLLSKSSHSIHKLSSLHQFMAPPALTPNNPNLPQQPLFRYSAPSSVRATPEKILPHPSQPNRIILYISINLVETLQKHFKQKFNMSEILQQIL</sequence>
<evidence type="ECO:0000313" key="3">
    <source>
        <dbReference type="Proteomes" id="UP000765509"/>
    </source>
</evidence>
<evidence type="ECO:0000256" key="1">
    <source>
        <dbReference type="SAM" id="MobiDB-lite"/>
    </source>
</evidence>
<evidence type="ECO:0000313" key="2">
    <source>
        <dbReference type="EMBL" id="MBW0556084.1"/>
    </source>
</evidence>
<gene>
    <name evidence="2" type="ORF">O181_095799</name>
</gene>
<reference evidence="2" key="1">
    <citation type="submission" date="2021-03" db="EMBL/GenBank/DDBJ databases">
        <title>Draft genome sequence of rust myrtle Austropuccinia psidii MF-1, a brazilian biotype.</title>
        <authorList>
            <person name="Quecine M.C."/>
            <person name="Pachon D.M.R."/>
            <person name="Bonatelli M.L."/>
            <person name="Correr F.H."/>
            <person name="Franceschini L.M."/>
            <person name="Leite T.F."/>
            <person name="Margarido G.R.A."/>
            <person name="Almeida C.A."/>
            <person name="Ferrarezi J.A."/>
            <person name="Labate C.A."/>
        </authorList>
    </citation>
    <scope>NUCLEOTIDE SEQUENCE</scope>
    <source>
        <strain evidence="2">MF-1</strain>
    </source>
</reference>
<feature type="compositionally biased region" description="Low complexity" evidence="1">
    <location>
        <begin position="1"/>
        <end position="20"/>
    </location>
</feature>
<organism evidence="2 3">
    <name type="scientific">Austropuccinia psidii MF-1</name>
    <dbReference type="NCBI Taxonomy" id="1389203"/>
    <lineage>
        <taxon>Eukaryota</taxon>
        <taxon>Fungi</taxon>
        <taxon>Dikarya</taxon>
        <taxon>Basidiomycota</taxon>
        <taxon>Pucciniomycotina</taxon>
        <taxon>Pucciniomycetes</taxon>
        <taxon>Pucciniales</taxon>
        <taxon>Sphaerophragmiaceae</taxon>
        <taxon>Austropuccinia</taxon>
    </lineage>
</organism>
<name>A0A9Q3PC40_9BASI</name>
<keyword evidence="3" id="KW-1185">Reference proteome</keyword>
<dbReference type="EMBL" id="AVOT02063345">
    <property type="protein sequence ID" value="MBW0556084.1"/>
    <property type="molecule type" value="Genomic_DNA"/>
</dbReference>
<accession>A0A9Q3PC40</accession>
<protein>
    <submittedName>
        <fullName evidence="2">Uncharacterized protein</fullName>
    </submittedName>
</protein>
<dbReference type="Proteomes" id="UP000765509">
    <property type="component" value="Unassembled WGS sequence"/>
</dbReference>
<comment type="caution">
    <text evidence="2">The sequence shown here is derived from an EMBL/GenBank/DDBJ whole genome shotgun (WGS) entry which is preliminary data.</text>
</comment>
<proteinExistence type="predicted"/>